<evidence type="ECO:0000256" key="8">
    <source>
        <dbReference type="ARBA" id="ARBA00023159"/>
    </source>
</evidence>
<dbReference type="SUPFAM" id="SSF47979">
    <property type="entry name" value="Iron-dependent repressor protein, dimerization domain"/>
    <property type="match status" value="1"/>
</dbReference>
<evidence type="ECO:0000256" key="7">
    <source>
        <dbReference type="ARBA" id="ARBA00023125"/>
    </source>
</evidence>
<dbReference type="FunFam" id="1.10.60.10:FF:000004">
    <property type="entry name" value="DtxR family transcriptional regulator"/>
    <property type="match status" value="1"/>
</dbReference>
<keyword evidence="14" id="KW-1185">Reference proteome</keyword>
<dbReference type="Gene3D" id="1.10.60.10">
    <property type="entry name" value="Iron dependent repressor, metal binding and dimerisation domain"/>
    <property type="match status" value="1"/>
</dbReference>
<protein>
    <recommendedName>
        <fullName evidence="11">Manganese transport regulator</fullName>
    </recommendedName>
</protein>
<dbReference type="InterPro" id="IPR001367">
    <property type="entry name" value="Fe_dep_repressor"/>
</dbReference>
<dbReference type="PANTHER" id="PTHR33238">
    <property type="entry name" value="IRON (METAL) DEPENDENT REPRESSOR, DTXR FAMILY"/>
    <property type="match status" value="1"/>
</dbReference>
<evidence type="ECO:0000313" key="13">
    <source>
        <dbReference type="EMBL" id="RLP68527.1"/>
    </source>
</evidence>
<dbReference type="AlphaFoldDB" id="A0A3L6ZL13"/>
<dbReference type="Gene3D" id="1.10.10.10">
    <property type="entry name" value="Winged helix-like DNA-binding domain superfamily/Winged helix DNA-binding domain"/>
    <property type="match status" value="1"/>
</dbReference>
<sequence length="220" mass="23727">MKHPSPAAEDYLKVIYGHTEWQPKPIGPSALAARLGVAPSSVTEMVKKLATAGLVAHAPYGPLTLTDAGYRRASAIVRRHRLIETWLVHEMGYRWDEVHDEAEVLEHSISDRLVEAIDARLSYPTRDPHGDLIPSADGVVAPVSALLLADATRGDTGTVLRISDRDPAMLRDLAAASIVPETGLTVIGPRIVRLPSGEVRTLTPAMAESIWIAPGRACDV</sequence>
<keyword evidence="8" id="KW-0010">Activator</keyword>
<evidence type="ECO:0000256" key="10">
    <source>
        <dbReference type="ARBA" id="ARBA00023211"/>
    </source>
</evidence>
<dbReference type="GO" id="GO:0003677">
    <property type="term" value="F:DNA binding"/>
    <property type="evidence" value="ECO:0007669"/>
    <property type="project" value="UniProtKB-KW"/>
</dbReference>
<dbReference type="InterPro" id="IPR022687">
    <property type="entry name" value="HTH_DTXR"/>
</dbReference>
<dbReference type="PANTHER" id="PTHR33238:SF11">
    <property type="entry name" value="TRANSCRIPTIONAL REGULATOR MNTR"/>
    <property type="match status" value="1"/>
</dbReference>
<keyword evidence="7" id="KW-0238">DNA-binding</keyword>
<evidence type="ECO:0000256" key="1">
    <source>
        <dbReference type="ARBA" id="ARBA00004496"/>
    </source>
</evidence>
<dbReference type="Proteomes" id="UP000270299">
    <property type="component" value="Unassembled WGS sequence"/>
</dbReference>
<evidence type="ECO:0000256" key="3">
    <source>
        <dbReference type="ARBA" id="ARBA00011738"/>
    </source>
</evidence>
<gene>
    <name evidence="13" type="ORF">D9V29_13690</name>
</gene>
<dbReference type="InterPro" id="IPR022689">
    <property type="entry name" value="Iron_dep_repressor"/>
</dbReference>
<dbReference type="InterPro" id="IPR050536">
    <property type="entry name" value="DtxR_MntR_Metal-Reg"/>
</dbReference>
<dbReference type="InterPro" id="IPR036421">
    <property type="entry name" value="Fe_dep_repressor_sf"/>
</dbReference>
<evidence type="ECO:0000256" key="11">
    <source>
        <dbReference type="ARBA" id="ARBA00032593"/>
    </source>
</evidence>
<accession>A0A3L6ZL13</accession>
<keyword evidence="6" id="KW-0805">Transcription regulation</keyword>
<dbReference type="GO" id="GO:0005737">
    <property type="term" value="C:cytoplasm"/>
    <property type="evidence" value="ECO:0007669"/>
    <property type="project" value="UniProtKB-SubCell"/>
</dbReference>
<keyword evidence="9" id="KW-0804">Transcription</keyword>
<organism evidence="13 14">
    <name type="scientific">Mycetocola manganoxydans</name>
    <dbReference type="NCBI Taxonomy" id="699879"/>
    <lineage>
        <taxon>Bacteria</taxon>
        <taxon>Bacillati</taxon>
        <taxon>Actinomycetota</taxon>
        <taxon>Actinomycetes</taxon>
        <taxon>Micrococcales</taxon>
        <taxon>Microbacteriaceae</taxon>
        <taxon>Mycetocola</taxon>
    </lineage>
</organism>
<dbReference type="SUPFAM" id="SSF46785">
    <property type="entry name" value="Winged helix' DNA-binding domain"/>
    <property type="match status" value="1"/>
</dbReference>
<comment type="caution">
    <text evidence="13">The sequence shown here is derived from an EMBL/GenBank/DDBJ whole genome shotgun (WGS) entry which is preliminary data.</text>
</comment>
<evidence type="ECO:0000313" key="14">
    <source>
        <dbReference type="Proteomes" id="UP000270299"/>
    </source>
</evidence>
<evidence type="ECO:0000256" key="6">
    <source>
        <dbReference type="ARBA" id="ARBA00023015"/>
    </source>
</evidence>
<evidence type="ECO:0000256" key="5">
    <source>
        <dbReference type="ARBA" id="ARBA00022491"/>
    </source>
</evidence>
<evidence type="ECO:0000256" key="9">
    <source>
        <dbReference type="ARBA" id="ARBA00023163"/>
    </source>
</evidence>
<keyword evidence="5" id="KW-0678">Repressor</keyword>
<keyword evidence="10" id="KW-0464">Manganese</keyword>
<comment type="subcellular location">
    <subcellularLocation>
        <location evidence="1">Cytoplasm</location>
    </subcellularLocation>
</comment>
<dbReference type="SMART" id="SM00899">
    <property type="entry name" value="FeoA"/>
    <property type="match status" value="1"/>
</dbReference>
<dbReference type="InterPro" id="IPR007167">
    <property type="entry name" value="Fe-transptr_FeoA-like"/>
</dbReference>
<dbReference type="GO" id="GO:0046983">
    <property type="term" value="F:protein dimerization activity"/>
    <property type="evidence" value="ECO:0007669"/>
    <property type="project" value="InterPro"/>
</dbReference>
<dbReference type="Pfam" id="PF01325">
    <property type="entry name" value="Fe_dep_repress"/>
    <property type="match status" value="1"/>
</dbReference>
<evidence type="ECO:0000256" key="2">
    <source>
        <dbReference type="ARBA" id="ARBA00007871"/>
    </source>
</evidence>
<dbReference type="InterPro" id="IPR036390">
    <property type="entry name" value="WH_DNA-bd_sf"/>
</dbReference>
<keyword evidence="4" id="KW-0963">Cytoplasm</keyword>
<comment type="similarity">
    <text evidence="2">Belongs to the DtxR/MntR family.</text>
</comment>
<dbReference type="InterPro" id="IPR036388">
    <property type="entry name" value="WH-like_DNA-bd_sf"/>
</dbReference>
<comment type="subunit">
    <text evidence="3">Homodimer.</text>
</comment>
<dbReference type="GO" id="GO:0045892">
    <property type="term" value="P:negative regulation of DNA-templated transcription"/>
    <property type="evidence" value="ECO:0007669"/>
    <property type="project" value="TreeGrafter"/>
</dbReference>
<reference evidence="13 14" key="1">
    <citation type="submission" date="2018-10" db="EMBL/GenBank/DDBJ databases">
        <authorList>
            <person name="Li J."/>
        </authorList>
    </citation>
    <scope>NUCLEOTIDE SEQUENCE [LARGE SCALE GENOMIC DNA]</scope>
    <source>
        <strain evidence="13 14">CCTCC AB209002</strain>
    </source>
</reference>
<proteinExistence type="inferred from homology"/>
<dbReference type="Pfam" id="PF02742">
    <property type="entry name" value="Fe_dep_repr_C"/>
    <property type="match status" value="1"/>
</dbReference>
<dbReference type="SMART" id="SM00529">
    <property type="entry name" value="HTH_DTXR"/>
    <property type="match status" value="1"/>
</dbReference>
<feature type="domain" description="HTH dtxR-type" evidence="12">
    <location>
        <begin position="1"/>
        <end position="66"/>
    </location>
</feature>
<name>A0A3L6ZL13_9MICO</name>
<dbReference type="OrthoDB" id="9791355at2"/>
<dbReference type="GO" id="GO:0003700">
    <property type="term" value="F:DNA-binding transcription factor activity"/>
    <property type="evidence" value="ECO:0007669"/>
    <property type="project" value="InterPro"/>
</dbReference>
<evidence type="ECO:0000259" key="12">
    <source>
        <dbReference type="PROSITE" id="PS50944"/>
    </source>
</evidence>
<dbReference type="EMBL" id="RCUV01000020">
    <property type="protein sequence ID" value="RLP68527.1"/>
    <property type="molecule type" value="Genomic_DNA"/>
</dbReference>
<dbReference type="RefSeq" id="WP_121673884.1">
    <property type="nucleotide sequence ID" value="NZ_BMXM01000012.1"/>
</dbReference>
<dbReference type="PROSITE" id="PS50944">
    <property type="entry name" value="HTH_DTXR"/>
    <property type="match status" value="1"/>
</dbReference>
<dbReference type="Pfam" id="PF04023">
    <property type="entry name" value="FeoA"/>
    <property type="match status" value="1"/>
</dbReference>
<dbReference type="GO" id="GO:0046914">
    <property type="term" value="F:transition metal ion binding"/>
    <property type="evidence" value="ECO:0007669"/>
    <property type="project" value="InterPro"/>
</dbReference>
<evidence type="ECO:0000256" key="4">
    <source>
        <dbReference type="ARBA" id="ARBA00022490"/>
    </source>
</evidence>